<accession>A0A5J9WLZ8</accession>
<organism evidence="1 2">
    <name type="scientific">Eragrostis curvula</name>
    <name type="common">weeping love grass</name>
    <dbReference type="NCBI Taxonomy" id="38414"/>
    <lineage>
        <taxon>Eukaryota</taxon>
        <taxon>Viridiplantae</taxon>
        <taxon>Streptophyta</taxon>
        <taxon>Embryophyta</taxon>
        <taxon>Tracheophyta</taxon>
        <taxon>Spermatophyta</taxon>
        <taxon>Magnoliopsida</taxon>
        <taxon>Liliopsida</taxon>
        <taxon>Poales</taxon>
        <taxon>Poaceae</taxon>
        <taxon>PACMAD clade</taxon>
        <taxon>Chloridoideae</taxon>
        <taxon>Eragrostideae</taxon>
        <taxon>Eragrostidinae</taxon>
        <taxon>Eragrostis</taxon>
    </lineage>
</organism>
<dbReference type="InterPro" id="IPR036291">
    <property type="entry name" value="NAD(P)-bd_dom_sf"/>
</dbReference>
<reference evidence="1 2" key="1">
    <citation type="journal article" date="2019" name="Sci. Rep.">
        <title>A high-quality genome of Eragrostis curvula grass provides insights into Poaceae evolution and supports new strategies to enhance forage quality.</title>
        <authorList>
            <person name="Carballo J."/>
            <person name="Santos B.A.C.M."/>
            <person name="Zappacosta D."/>
            <person name="Garbus I."/>
            <person name="Selva J.P."/>
            <person name="Gallo C.A."/>
            <person name="Diaz A."/>
            <person name="Albertini E."/>
            <person name="Caccamo M."/>
            <person name="Echenique V."/>
        </authorList>
    </citation>
    <scope>NUCLEOTIDE SEQUENCE [LARGE SCALE GENOMIC DNA]</scope>
    <source>
        <strain evidence="2">cv. Victoria</strain>
        <tissue evidence="1">Leaf</tissue>
    </source>
</reference>
<feature type="non-terminal residue" evidence="1">
    <location>
        <position position="1"/>
    </location>
</feature>
<dbReference type="Proteomes" id="UP000324897">
    <property type="component" value="Chromosome 6"/>
</dbReference>
<evidence type="ECO:0000313" key="1">
    <source>
        <dbReference type="EMBL" id="TVU49131.1"/>
    </source>
</evidence>
<protein>
    <submittedName>
        <fullName evidence="1">Uncharacterized protein</fullName>
    </submittedName>
</protein>
<dbReference type="Gramene" id="TVU49131">
    <property type="protein sequence ID" value="TVU49131"/>
    <property type="gene ID" value="EJB05_00425"/>
</dbReference>
<dbReference type="SUPFAM" id="SSF51735">
    <property type="entry name" value="NAD(P)-binding Rossmann-fold domains"/>
    <property type="match status" value="1"/>
</dbReference>
<comment type="caution">
    <text evidence="1">The sequence shown here is derived from an EMBL/GenBank/DDBJ whole genome shotgun (WGS) entry which is preliminary data.</text>
</comment>
<proteinExistence type="predicted"/>
<keyword evidence="2" id="KW-1185">Reference proteome</keyword>
<evidence type="ECO:0000313" key="2">
    <source>
        <dbReference type="Proteomes" id="UP000324897"/>
    </source>
</evidence>
<dbReference type="AlphaFoldDB" id="A0A5J9WLZ8"/>
<name>A0A5J9WLZ8_9POAL</name>
<dbReference type="EMBL" id="RWGY01000002">
    <property type="protein sequence ID" value="TVU49131.1"/>
    <property type="molecule type" value="Genomic_DNA"/>
</dbReference>
<sequence length="164" mass="18410">HMWPSLKIGGRAETWRGFSLVANMSARVQLGTTVWGAGIHTELLNSVESVYTTSVEFTRKDNIACIFCIQEPWTRTSHGRSKEMLQGKLFTREFSVQKLLSVIDNAKKSDNGKFFAWDGQEIPWARPVYESCSDRDVADCGTATCSTREMLEEPNKSEENAVPA</sequence>
<gene>
    <name evidence="1" type="ORF">EJB05_00425</name>
</gene>
<dbReference type="OrthoDB" id="5296at2759"/>